<dbReference type="GeneID" id="5878865"/>
<dbReference type="Proteomes" id="UP000008076">
    <property type="component" value="Unassembled WGS sequence"/>
</dbReference>
<gene>
    <name evidence="1" type="ORF">EDI_008140</name>
</gene>
<evidence type="ECO:0000313" key="2">
    <source>
        <dbReference type="Proteomes" id="UP000008076"/>
    </source>
</evidence>
<dbReference type="OrthoDB" id="29690at2759"/>
<dbReference type="VEuPathDB" id="AmoebaDB:EDI_008140"/>
<dbReference type="EMBL" id="DS547896">
    <property type="protein sequence ID" value="EDR29892.1"/>
    <property type="molecule type" value="Genomic_DNA"/>
</dbReference>
<dbReference type="eggNOG" id="ENOG502RD3S">
    <property type="taxonomic scope" value="Eukaryota"/>
</dbReference>
<proteinExistence type="predicted"/>
<organism evidence="2">
    <name type="scientific">Entamoeba dispar (strain ATCC PRA-260 / SAW760)</name>
    <dbReference type="NCBI Taxonomy" id="370354"/>
    <lineage>
        <taxon>Eukaryota</taxon>
        <taxon>Amoebozoa</taxon>
        <taxon>Evosea</taxon>
        <taxon>Archamoebae</taxon>
        <taxon>Mastigamoebida</taxon>
        <taxon>Entamoebidae</taxon>
        <taxon>Entamoeba</taxon>
    </lineage>
</organism>
<dbReference type="AlphaFoldDB" id="B0E6F7"/>
<accession>B0E6F7</accession>
<sequence length="206" mass="23464">MLHIVLFITFAFANESLVFTALTDDNGDAVGFIAIEFGKCYYYKNNASGYFTHDGDKIKVKLYENSSSCSGVGIEQTTNVNDDNLKNYCEDANSCSVEIKQPPKYIGSHSIVDDDENCTHSDNTIRAYYTDKCYRCNKNNGQYCNYIHESGYVWESVYPNNKCELDERISRTPQWKCDVCNDGFIFQCGEMSTFVIPVLILLSFFL</sequence>
<reference evidence="2" key="1">
    <citation type="submission" date="2007-12" db="EMBL/GenBank/DDBJ databases">
        <title>Annotation of Entamoeba dispar SAW760.</title>
        <authorList>
            <person name="Lorenzi H."/>
            <person name="Inman J."/>
            <person name="Schobel S."/>
            <person name="Amedeo P."/>
            <person name="Caler E."/>
        </authorList>
    </citation>
    <scope>NUCLEOTIDE SEQUENCE [LARGE SCALE GENOMIC DNA]</scope>
    <source>
        <strain evidence="2">ATCC PRA-260 / SAW760</strain>
    </source>
</reference>
<evidence type="ECO:0000313" key="1">
    <source>
        <dbReference type="EMBL" id="EDR29892.1"/>
    </source>
</evidence>
<dbReference type="KEGG" id="edi:EDI_008140"/>
<protein>
    <submittedName>
        <fullName evidence="1">Uncharacterized protein</fullName>
    </submittedName>
</protein>
<keyword evidence="2" id="KW-1185">Reference proteome</keyword>
<dbReference type="RefSeq" id="XP_001733976.1">
    <property type="nucleotide sequence ID" value="XM_001733924.1"/>
</dbReference>
<name>B0E6F7_ENTDS</name>